<sequence>MIRFPAEWEPQSGVLIAWPHDTSDFNHHLDAIEETYTFIAKTITQYQRLIIVCHDDSHQQHITSLLISDHNIDYIQATINDTWVRDSVFLSVENDGELQLLNFRFNGWGNKYPHQEDNALNHKLLAHSPFKGVSHQDIDFILEGGSIESDGIGTLLTTRQCLLNPNRNKGLRQADIERQLLQHLGAKRVFWLDQDSLAGDDTDAHVDTLARFCSATTIAYTRCDDINDRHYHGLNHMEAQLQAFRTPSNEPYQLVALPLPQPIFDGEGQRLPANYANFLIINHAVLVPAYGDPMDIVAAERLEGCFPGRRAILIPCRPLVHQYGSLHCMTMQFPEKVLMGH</sequence>
<dbReference type="eggNOG" id="COG2957">
    <property type="taxonomic scope" value="Bacteria"/>
</dbReference>
<organism evidence="2 3">
    <name type="scientific">Methyloglobulus morosus KoM1</name>
    <dbReference type="NCBI Taxonomy" id="1116472"/>
    <lineage>
        <taxon>Bacteria</taxon>
        <taxon>Pseudomonadati</taxon>
        <taxon>Pseudomonadota</taxon>
        <taxon>Gammaproteobacteria</taxon>
        <taxon>Methylococcales</taxon>
        <taxon>Methylococcaceae</taxon>
        <taxon>Methyloglobulus</taxon>
    </lineage>
</organism>
<accession>V5C440</accession>
<dbReference type="EMBL" id="AYLO01000029">
    <property type="protein sequence ID" value="ESS73237.1"/>
    <property type="molecule type" value="Genomic_DNA"/>
</dbReference>
<dbReference type="Gene3D" id="3.75.10.10">
    <property type="entry name" value="L-arginine/glycine Amidinotransferase, Chain A"/>
    <property type="match status" value="1"/>
</dbReference>
<dbReference type="GO" id="GO:0009446">
    <property type="term" value="P:putrescine biosynthetic process"/>
    <property type="evidence" value="ECO:0007669"/>
    <property type="project" value="InterPro"/>
</dbReference>
<dbReference type="EC" id="3.5.3.12" evidence="2"/>
<dbReference type="Pfam" id="PF04371">
    <property type="entry name" value="PAD_porph"/>
    <property type="match status" value="1"/>
</dbReference>
<dbReference type="InterPro" id="IPR007466">
    <property type="entry name" value="Peptidyl-Arg-deiminase_porph"/>
</dbReference>
<dbReference type="GO" id="GO:0004668">
    <property type="term" value="F:protein-arginine deiminase activity"/>
    <property type="evidence" value="ECO:0007669"/>
    <property type="project" value="InterPro"/>
</dbReference>
<evidence type="ECO:0000313" key="3">
    <source>
        <dbReference type="Proteomes" id="UP000017842"/>
    </source>
</evidence>
<comment type="caution">
    <text evidence="2">The sequence shown here is derived from an EMBL/GenBank/DDBJ whole genome shotgun (WGS) entry which is preliminary data.</text>
</comment>
<dbReference type="Proteomes" id="UP000017842">
    <property type="component" value="Unassembled WGS sequence"/>
</dbReference>
<dbReference type="RefSeq" id="WP_023493771.1">
    <property type="nucleotide sequence ID" value="NZ_AYLO01000029.1"/>
</dbReference>
<dbReference type="PANTHER" id="PTHR31377">
    <property type="entry name" value="AGMATINE DEIMINASE-RELATED"/>
    <property type="match status" value="1"/>
</dbReference>
<dbReference type="SUPFAM" id="SSF55909">
    <property type="entry name" value="Pentein"/>
    <property type="match status" value="1"/>
</dbReference>
<keyword evidence="1 2" id="KW-0378">Hydrolase</keyword>
<dbReference type="OrthoDB" id="9808013at2"/>
<dbReference type="PATRIC" id="fig|1116472.3.peg.898"/>
<dbReference type="PANTHER" id="PTHR31377:SF0">
    <property type="entry name" value="AGMATINE DEIMINASE-RELATED"/>
    <property type="match status" value="1"/>
</dbReference>
<proteinExistence type="predicted"/>
<keyword evidence="3" id="KW-1185">Reference proteome</keyword>
<dbReference type="AlphaFoldDB" id="V5C440"/>
<name>V5C440_9GAMM</name>
<gene>
    <name evidence="2" type="primary">aguA</name>
    <name evidence="2" type="ORF">MGMO_29c00080</name>
</gene>
<dbReference type="GO" id="GO:0047632">
    <property type="term" value="F:agmatine deiminase activity"/>
    <property type="evidence" value="ECO:0007669"/>
    <property type="project" value="UniProtKB-EC"/>
</dbReference>
<evidence type="ECO:0000256" key="1">
    <source>
        <dbReference type="ARBA" id="ARBA00022801"/>
    </source>
</evidence>
<protein>
    <submittedName>
        <fullName evidence="2">Putative agmatine deiminase AguA</fullName>
        <ecNumber evidence="2">3.5.3.12</ecNumber>
    </submittedName>
</protein>
<reference evidence="2 3" key="1">
    <citation type="journal article" date="2013" name="Genome Announc.">
        <title>Draft Genome Sequence of the Methanotrophic Gammaproteobacterium Methyloglobulus morosus DSM 22980 Strain KoM1.</title>
        <authorList>
            <person name="Poehlein A."/>
            <person name="Deutzmann J.S."/>
            <person name="Daniel R."/>
            <person name="Simeonova D.D."/>
        </authorList>
    </citation>
    <scope>NUCLEOTIDE SEQUENCE [LARGE SCALE GENOMIC DNA]</scope>
    <source>
        <strain evidence="2 3">KoM1</strain>
    </source>
</reference>
<dbReference type="STRING" id="1116472.MGMO_29c00080"/>
<evidence type="ECO:0000313" key="2">
    <source>
        <dbReference type="EMBL" id="ESS73237.1"/>
    </source>
</evidence>